<sequence length="810" mass="93167">MTSQGLRASPEGIRTAKIALTDKTLSQHKLAVSLGITRQPVSKFFAGEPVSRNCFVQICQQLGLSWQKVAGLPENIAFQVGAKVRTDSIDTDKLVYELRQKRQDKIHDQCSTLQMLDIAQPILLSDIYTNINILEEITSQKWLEISELLKDFNPDLNFNRLGGDKQPRSLPGLEAALRYSKLMMLGKPGSGKTTFLQHLAIECNQGKFQPHLIAIFIRLKEFAEDAKSENEFNLLKFISQEFLSCGIDEESTTTILAQGKALVLLDGLDEVPSSQADKVTRELRRFTQYYYKNQFVMSCRIAAQQYKFPGFTEVEVADFNYEQVEVFVKNWFFAVAHKSREDGEATGNLFIHQLNLSENQQIRELAVTPLFLHLICLVFQEKAGFPFNQTKLYEQILNILLTRWDEVKGIKRVQAYHNLTIAAKKQLLYHIAAITFEQGNLFFEQEKIQHIIADYLGNFGNNNTDLSEVLLKEIEVQHGFLVERARGVYSFSHLTLHEYFTAKNIVENHQLNFGENLVNQITKKHWHYILFLTVSMLPKTDEILWLMKHKIDSLVSAEVKIQDFLIWLYQKSGSVSTHYKAVAIRAFYLVCVGRTPQDNYLRERLVQACRHSFVYSAGVVTRKDNLSSCCQLRSFIHTPNYSLECALLGDIAFNPDLALDEFLTSTLTCVSELNFALKHSLKNAIFIDHVHALSIAFNEALELLSESEFKQVLHNLKKELPQTDHNSHNFREWWQTNGQLWGQKLRNGIIKYRNIGHDWQFNQQQIELLHQYYDANKLLVDCLNCAVNITPLIRQEIEETLLLANCHIKH</sequence>
<reference evidence="2 3" key="1">
    <citation type="journal article" date="2023" name="Limnol Oceanogr Lett">
        <title>Environmental adaptations by the intertidal Antarctic cyanobacterium Halotia branconii CENA392 as revealed using long-read genome sequencing.</title>
        <authorList>
            <person name="Dextro R.B."/>
            <person name="Delbaje E."/>
            <person name="Freitas P.N.N."/>
            <person name="Geraldes V."/>
            <person name="Pinto E."/>
            <person name="Long P.F."/>
            <person name="Fiore M.F."/>
        </authorList>
    </citation>
    <scope>NUCLEOTIDE SEQUENCE [LARGE SCALE GENOMIC DNA]</scope>
    <source>
        <strain evidence="2 3">CENA392</strain>
    </source>
</reference>
<dbReference type="PROSITE" id="PS50837">
    <property type="entry name" value="NACHT"/>
    <property type="match status" value="1"/>
</dbReference>
<dbReference type="PANTHER" id="PTHR46844">
    <property type="entry name" value="SLR5058 PROTEIN"/>
    <property type="match status" value="1"/>
</dbReference>
<dbReference type="GO" id="GO:0003677">
    <property type="term" value="F:DNA binding"/>
    <property type="evidence" value="ECO:0007669"/>
    <property type="project" value="InterPro"/>
</dbReference>
<keyword evidence="3" id="KW-1185">Reference proteome</keyword>
<gene>
    <name evidence="2" type="ORF">QI031_08115</name>
</gene>
<accession>A0AAJ6NVD8</accession>
<feature type="domain" description="NACHT" evidence="1">
    <location>
        <begin position="180"/>
        <end position="300"/>
    </location>
</feature>
<dbReference type="AlphaFoldDB" id="A0AAJ6NVD8"/>
<evidence type="ECO:0000313" key="2">
    <source>
        <dbReference type="EMBL" id="WGV27439.1"/>
    </source>
</evidence>
<dbReference type="InterPro" id="IPR054501">
    <property type="entry name" value="NCH2"/>
</dbReference>
<name>A0AAJ6NVD8_9CYAN</name>
<evidence type="ECO:0000259" key="1">
    <source>
        <dbReference type="PROSITE" id="PS50837"/>
    </source>
</evidence>
<dbReference type="InterPro" id="IPR027417">
    <property type="entry name" value="P-loop_NTPase"/>
</dbReference>
<dbReference type="EMBL" id="CP124543">
    <property type="protein sequence ID" value="WGV27439.1"/>
    <property type="molecule type" value="Genomic_DNA"/>
</dbReference>
<dbReference type="Pfam" id="PF22727">
    <property type="entry name" value="NCH2"/>
    <property type="match status" value="1"/>
</dbReference>
<dbReference type="InterPro" id="IPR007111">
    <property type="entry name" value="NACHT_NTPase"/>
</dbReference>
<dbReference type="KEGG" id="hbq:QI031_08115"/>
<dbReference type="PANTHER" id="PTHR46844:SF1">
    <property type="entry name" value="SLR5058 PROTEIN"/>
    <property type="match status" value="1"/>
</dbReference>
<dbReference type="Proteomes" id="UP001223520">
    <property type="component" value="Chromosome"/>
</dbReference>
<organism evidence="2 3">
    <name type="scientific">Halotia branconii CENA392</name>
    <dbReference type="NCBI Taxonomy" id="1539056"/>
    <lineage>
        <taxon>Bacteria</taxon>
        <taxon>Bacillati</taxon>
        <taxon>Cyanobacteriota</taxon>
        <taxon>Cyanophyceae</taxon>
        <taxon>Nostocales</taxon>
        <taxon>Nodulariaceae</taxon>
        <taxon>Halotia</taxon>
    </lineage>
</organism>
<dbReference type="RefSeq" id="WP_281484677.1">
    <property type="nucleotide sequence ID" value="NZ_CP124543.1"/>
</dbReference>
<dbReference type="SUPFAM" id="SSF47413">
    <property type="entry name" value="lambda repressor-like DNA-binding domains"/>
    <property type="match status" value="1"/>
</dbReference>
<dbReference type="Pfam" id="PF05729">
    <property type="entry name" value="NACHT"/>
    <property type="match status" value="1"/>
</dbReference>
<dbReference type="SUPFAM" id="SSF52540">
    <property type="entry name" value="P-loop containing nucleoside triphosphate hydrolases"/>
    <property type="match status" value="1"/>
</dbReference>
<dbReference type="InterPro" id="IPR010982">
    <property type="entry name" value="Lambda_DNA-bd_dom_sf"/>
</dbReference>
<dbReference type="Gene3D" id="3.40.50.300">
    <property type="entry name" value="P-loop containing nucleotide triphosphate hydrolases"/>
    <property type="match status" value="1"/>
</dbReference>
<protein>
    <submittedName>
        <fullName evidence="2">NACHT domain-containing NTPase</fullName>
    </submittedName>
</protein>
<proteinExistence type="predicted"/>
<evidence type="ECO:0000313" key="3">
    <source>
        <dbReference type="Proteomes" id="UP001223520"/>
    </source>
</evidence>